<accession>A0ABS2D2B0</accession>
<reference evidence="1 2" key="1">
    <citation type="submission" date="2020-12" db="EMBL/GenBank/DDBJ databases">
        <title>Sphingomonas sp.</title>
        <authorList>
            <person name="Kim M.K."/>
        </authorList>
    </citation>
    <scope>NUCLEOTIDE SEQUENCE [LARGE SCALE GENOMIC DNA]</scope>
    <source>
        <strain evidence="1 2">BT552</strain>
    </source>
</reference>
<gene>
    <name evidence="1" type="ORF">ILT43_01650</name>
</gene>
<dbReference type="EMBL" id="JAFEMC010000001">
    <property type="protein sequence ID" value="MBM6575060.1"/>
    <property type="molecule type" value="Genomic_DNA"/>
</dbReference>
<protein>
    <recommendedName>
        <fullName evidence="3">DUF4174 domain-containing protein</fullName>
    </recommendedName>
</protein>
<dbReference type="Proteomes" id="UP000763641">
    <property type="component" value="Unassembled WGS sequence"/>
</dbReference>
<evidence type="ECO:0000313" key="1">
    <source>
        <dbReference type="EMBL" id="MBM6575060.1"/>
    </source>
</evidence>
<organism evidence="1 2">
    <name type="scientific">Sphingomonas longa</name>
    <dbReference type="NCBI Taxonomy" id="2778730"/>
    <lineage>
        <taxon>Bacteria</taxon>
        <taxon>Pseudomonadati</taxon>
        <taxon>Pseudomonadota</taxon>
        <taxon>Alphaproteobacteria</taxon>
        <taxon>Sphingomonadales</taxon>
        <taxon>Sphingomonadaceae</taxon>
        <taxon>Sphingomonas</taxon>
    </lineage>
</organism>
<proteinExistence type="predicted"/>
<sequence length="134" mass="14513">MRMIDLDKIARRRGAGLTHPVAFVAVATAGAGDRAALRRTMATWKLDRARWTMVGASPLATRTIMRRIDIAPDGATEPSHVVLLFDAAGTLRQRYAGNPVDRERLIREIAIVDSLVPVPTAAPTRSSTCIAPTL</sequence>
<evidence type="ECO:0000313" key="2">
    <source>
        <dbReference type="Proteomes" id="UP000763641"/>
    </source>
</evidence>
<evidence type="ECO:0008006" key="3">
    <source>
        <dbReference type="Google" id="ProtNLM"/>
    </source>
</evidence>
<keyword evidence="2" id="KW-1185">Reference proteome</keyword>
<name>A0ABS2D2B0_9SPHN</name>
<comment type="caution">
    <text evidence="1">The sequence shown here is derived from an EMBL/GenBank/DDBJ whole genome shotgun (WGS) entry which is preliminary data.</text>
</comment>